<sequence length="534" mass="58344">MQTTHLPRLDLRRLIILLAMLSGLIILGISFYASYKVQRDSLIGSTLAANRAYASKLADGTEGFFRTAQQQLAVSAESIAARFPDINVLNAEARRLQRQTDSFNAVVITSAQGVVMSTAPDTGLLVGRKLDSPGARQALAERKPLISSPYISALGTLVVLISQPIVADDGTYLGYIGGVIYLRERNILHSMLGEHFYQDGSYLYAVDQSRRLLYHPKPKRLGTVVAENEVIDRVLLGESGSLRVVNSQGVDMLAGYAASPAAGWGIVAQRPTADTLQPLDNLMLKVVRQTAPLALLTLLCIWGLATLITRPLSQLAQRASEMDAPNSAERIQRIRSWYFEAAQLKRALQLGINLLHQRIGKLNLDAQTDPLTGLYNRRGLTLALEMLSSEGRSFAVIALDIDHFKRINDTHGHDIGDTVIRQMAGLMRTCSRDADILCRSGGEEFLMLLPNTTLDAAHLVAERLRTGVELEQIPVVGHITVSLGIAVWPLHASAIERVLKLADAALYRAKQQGRNRSEIAEPDQCSPADLKPGA</sequence>
<evidence type="ECO:0000313" key="9">
    <source>
        <dbReference type="Proteomes" id="UP000184000"/>
    </source>
</evidence>
<dbReference type="InterPro" id="IPR029151">
    <property type="entry name" value="Sensor-like_sf"/>
</dbReference>
<keyword evidence="6" id="KW-0472">Membrane</keyword>
<dbReference type="Gene3D" id="3.30.450.20">
    <property type="entry name" value="PAS domain"/>
    <property type="match status" value="1"/>
</dbReference>
<protein>
    <recommendedName>
        <fullName evidence="3">diguanylate cyclase</fullName>
        <ecNumber evidence="3">2.7.7.65</ecNumber>
    </recommendedName>
</protein>
<dbReference type="PROSITE" id="PS50887">
    <property type="entry name" value="GGDEF"/>
    <property type="match status" value="1"/>
</dbReference>
<dbReference type="InterPro" id="IPR000160">
    <property type="entry name" value="GGDEF_dom"/>
</dbReference>
<dbReference type="PANTHER" id="PTHR45138:SF9">
    <property type="entry name" value="DIGUANYLATE CYCLASE DGCM-RELATED"/>
    <property type="match status" value="1"/>
</dbReference>
<evidence type="ECO:0000256" key="3">
    <source>
        <dbReference type="ARBA" id="ARBA00012528"/>
    </source>
</evidence>
<evidence type="ECO:0000256" key="1">
    <source>
        <dbReference type="ARBA" id="ARBA00001946"/>
    </source>
</evidence>
<dbReference type="EMBL" id="FQXA01000005">
    <property type="protein sequence ID" value="SHH26605.1"/>
    <property type="molecule type" value="Genomic_DNA"/>
</dbReference>
<dbReference type="NCBIfam" id="TIGR00254">
    <property type="entry name" value="GGDEF"/>
    <property type="match status" value="1"/>
</dbReference>
<gene>
    <name evidence="8" type="ORF">SAMN02744645_3096</name>
</gene>
<dbReference type="FunFam" id="3.30.70.270:FF:000001">
    <property type="entry name" value="Diguanylate cyclase domain protein"/>
    <property type="match status" value="1"/>
</dbReference>
<dbReference type="SUPFAM" id="SSF55073">
    <property type="entry name" value="Nucleotide cyclase"/>
    <property type="match status" value="1"/>
</dbReference>
<evidence type="ECO:0000313" key="8">
    <source>
        <dbReference type="EMBL" id="SHH26605.1"/>
    </source>
</evidence>
<dbReference type="CDD" id="cd12912">
    <property type="entry name" value="PDC2_MCP_like"/>
    <property type="match status" value="1"/>
</dbReference>
<dbReference type="GO" id="GO:0052621">
    <property type="term" value="F:diguanylate cyclase activity"/>
    <property type="evidence" value="ECO:0007669"/>
    <property type="project" value="UniProtKB-EC"/>
</dbReference>
<evidence type="ECO:0000256" key="5">
    <source>
        <dbReference type="SAM" id="MobiDB-lite"/>
    </source>
</evidence>
<dbReference type="AlphaFoldDB" id="A0A1M5RK07"/>
<dbReference type="Pfam" id="PF00990">
    <property type="entry name" value="GGDEF"/>
    <property type="match status" value="1"/>
</dbReference>
<feature type="transmembrane region" description="Helical" evidence="6">
    <location>
        <begin position="14"/>
        <end position="35"/>
    </location>
</feature>
<dbReference type="PANTHER" id="PTHR45138">
    <property type="entry name" value="REGULATORY COMPONENTS OF SENSORY TRANSDUCTION SYSTEM"/>
    <property type="match status" value="1"/>
</dbReference>
<feature type="region of interest" description="Disordered" evidence="5">
    <location>
        <begin position="512"/>
        <end position="534"/>
    </location>
</feature>
<dbReference type="Gene3D" id="3.30.70.270">
    <property type="match status" value="1"/>
</dbReference>
<evidence type="ECO:0000256" key="2">
    <source>
        <dbReference type="ARBA" id="ARBA00004533"/>
    </source>
</evidence>
<evidence type="ECO:0000256" key="6">
    <source>
        <dbReference type="SAM" id="Phobius"/>
    </source>
</evidence>
<reference evidence="8 9" key="1">
    <citation type="submission" date="2016-11" db="EMBL/GenBank/DDBJ databases">
        <authorList>
            <person name="Jaros S."/>
            <person name="Januszkiewicz K."/>
            <person name="Wedrychowicz H."/>
        </authorList>
    </citation>
    <scope>NUCLEOTIDE SEQUENCE [LARGE SCALE GENOMIC DNA]</scope>
    <source>
        <strain evidence="8 9">DSM 18231</strain>
    </source>
</reference>
<keyword evidence="6" id="KW-0812">Transmembrane</keyword>
<comment type="subcellular location">
    <subcellularLocation>
        <location evidence="2">Cell inner membrane</location>
    </subcellularLocation>
</comment>
<comment type="cofactor">
    <cofactor evidence="1">
        <name>Mg(2+)</name>
        <dbReference type="ChEBI" id="CHEBI:18420"/>
    </cofactor>
</comment>
<dbReference type="EC" id="2.7.7.65" evidence="3"/>
<dbReference type="GO" id="GO:0005886">
    <property type="term" value="C:plasma membrane"/>
    <property type="evidence" value="ECO:0007669"/>
    <property type="project" value="UniProtKB-SubCell"/>
</dbReference>
<evidence type="ECO:0000256" key="4">
    <source>
        <dbReference type="ARBA" id="ARBA00034247"/>
    </source>
</evidence>
<dbReference type="InterPro" id="IPR043128">
    <property type="entry name" value="Rev_trsase/Diguanyl_cyclase"/>
</dbReference>
<dbReference type="Proteomes" id="UP000184000">
    <property type="component" value="Unassembled WGS sequence"/>
</dbReference>
<keyword evidence="6" id="KW-1133">Transmembrane helix</keyword>
<evidence type="ECO:0000259" key="7">
    <source>
        <dbReference type="PROSITE" id="PS50887"/>
    </source>
</evidence>
<proteinExistence type="predicted"/>
<comment type="catalytic activity">
    <reaction evidence="4">
        <text>2 GTP = 3',3'-c-di-GMP + 2 diphosphate</text>
        <dbReference type="Rhea" id="RHEA:24898"/>
        <dbReference type="ChEBI" id="CHEBI:33019"/>
        <dbReference type="ChEBI" id="CHEBI:37565"/>
        <dbReference type="ChEBI" id="CHEBI:58805"/>
        <dbReference type="EC" id="2.7.7.65"/>
    </reaction>
</comment>
<name>A0A1M5RK07_9GAMM</name>
<dbReference type="RefSeq" id="WP_073301644.1">
    <property type="nucleotide sequence ID" value="NZ_FQXA01000005.1"/>
</dbReference>
<dbReference type="InterPro" id="IPR050469">
    <property type="entry name" value="Diguanylate_Cyclase"/>
</dbReference>
<accession>A0A1M5RK07</accession>
<dbReference type="CDD" id="cd18773">
    <property type="entry name" value="PDC1_HK_sensor"/>
    <property type="match status" value="1"/>
</dbReference>
<organism evidence="8 9">
    <name type="scientific">Stutzerimonas xanthomarina DSM 18231</name>
    <dbReference type="NCBI Taxonomy" id="1403346"/>
    <lineage>
        <taxon>Bacteria</taxon>
        <taxon>Pseudomonadati</taxon>
        <taxon>Pseudomonadota</taxon>
        <taxon>Gammaproteobacteria</taxon>
        <taxon>Pseudomonadales</taxon>
        <taxon>Pseudomonadaceae</taxon>
        <taxon>Stutzerimonas</taxon>
    </lineage>
</organism>
<dbReference type="InterPro" id="IPR029787">
    <property type="entry name" value="Nucleotide_cyclase"/>
</dbReference>
<dbReference type="GeneID" id="98638753"/>
<dbReference type="SMART" id="SM00267">
    <property type="entry name" value="GGDEF"/>
    <property type="match status" value="1"/>
</dbReference>
<dbReference type="SUPFAM" id="SSF103190">
    <property type="entry name" value="Sensory domain-like"/>
    <property type="match status" value="2"/>
</dbReference>
<dbReference type="CDD" id="cd01949">
    <property type="entry name" value="GGDEF"/>
    <property type="match status" value="1"/>
</dbReference>
<feature type="domain" description="GGDEF" evidence="7">
    <location>
        <begin position="392"/>
        <end position="522"/>
    </location>
</feature>